<reference evidence="1" key="1">
    <citation type="journal article" date="2012" name="PLoS Genet.">
        <title>Comparative analysis of the genomes of two field isolates of the rice blast fungus Magnaporthe oryzae.</title>
        <authorList>
            <person name="Xue M."/>
            <person name="Yang J."/>
            <person name="Li Z."/>
            <person name="Hu S."/>
            <person name="Yao N."/>
            <person name="Dean R.A."/>
            <person name="Zhao W."/>
            <person name="Shen M."/>
            <person name="Zhang H."/>
            <person name="Li C."/>
            <person name="Liu L."/>
            <person name="Cao L."/>
            <person name="Xu X."/>
            <person name="Xing Y."/>
            <person name="Hsiang T."/>
            <person name="Zhang Z."/>
            <person name="Xu J.R."/>
            <person name="Peng Y.L."/>
        </authorList>
    </citation>
    <scope>NUCLEOTIDE SEQUENCE</scope>
    <source>
        <strain evidence="1">Y34</strain>
    </source>
</reference>
<evidence type="ECO:0000313" key="1">
    <source>
        <dbReference type="EMBL" id="ELQ32535.1"/>
    </source>
</evidence>
<dbReference type="Proteomes" id="UP000011086">
    <property type="component" value="Unassembled WGS sequence"/>
</dbReference>
<dbReference type="AlphaFoldDB" id="A0AA97NLW9"/>
<proteinExistence type="predicted"/>
<gene>
    <name evidence="1" type="ORF">OOU_Y34scaffold01097g1</name>
</gene>
<dbReference type="EMBL" id="JH792902">
    <property type="protein sequence ID" value="ELQ32535.1"/>
    <property type="molecule type" value="Genomic_DNA"/>
</dbReference>
<organism evidence="1">
    <name type="scientific">Pyricularia oryzae (strain Y34)</name>
    <name type="common">Rice blast fungus</name>
    <name type="synonym">Magnaporthe oryzae</name>
    <dbReference type="NCBI Taxonomy" id="1143189"/>
    <lineage>
        <taxon>Eukaryota</taxon>
        <taxon>Fungi</taxon>
        <taxon>Dikarya</taxon>
        <taxon>Ascomycota</taxon>
        <taxon>Pezizomycotina</taxon>
        <taxon>Sordariomycetes</taxon>
        <taxon>Sordariomycetidae</taxon>
        <taxon>Magnaporthales</taxon>
        <taxon>Pyriculariaceae</taxon>
        <taxon>Pyricularia</taxon>
    </lineage>
</organism>
<protein>
    <submittedName>
        <fullName evidence="1">Uncharacterized protein</fullName>
    </submittedName>
</protein>
<sequence>MNTITTIIVVDDFLFSLIKYT</sequence>
<accession>A0AA97NLW9</accession>
<name>A0AA97NLW9_PYRO3</name>